<evidence type="ECO:0000256" key="3">
    <source>
        <dbReference type="ARBA" id="ARBA00022989"/>
    </source>
</evidence>
<dbReference type="InterPro" id="IPR051533">
    <property type="entry name" value="WaaL-like"/>
</dbReference>
<accession>A0A1F5EQR3</accession>
<keyword evidence="3 5" id="KW-1133">Transmembrane helix</keyword>
<evidence type="ECO:0000259" key="6">
    <source>
        <dbReference type="Pfam" id="PF04932"/>
    </source>
</evidence>
<feature type="transmembrane region" description="Helical" evidence="5">
    <location>
        <begin position="198"/>
        <end position="215"/>
    </location>
</feature>
<dbReference type="EMBL" id="MFAD01000036">
    <property type="protein sequence ID" value="OGD69731.1"/>
    <property type="molecule type" value="Genomic_DNA"/>
</dbReference>
<dbReference type="GO" id="GO:0016020">
    <property type="term" value="C:membrane"/>
    <property type="evidence" value="ECO:0007669"/>
    <property type="project" value="UniProtKB-SubCell"/>
</dbReference>
<keyword evidence="2 5" id="KW-0812">Transmembrane</keyword>
<dbReference type="AlphaFoldDB" id="A0A1F5EQR3"/>
<evidence type="ECO:0000313" key="8">
    <source>
        <dbReference type="Proteomes" id="UP000186545"/>
    </source>
</evidence>
<dbReference type="PANTHER" id="PTHR37422:SF13">
    <property type="entry name" value="LIPOPOLYSACCHARIDE BIOSYNTHESIS PROTEIN PA4999-RELATED"/>
    <property type="match status" value="1"/>
</dbReference>
<keyword evidence="4 5" id="KW-0472">Membrane</keyword>
<evidence type="ECO:0000256" key="1">
    <source>
        <dbReference type="ARBA" id="ARBA00004141"/>
    </source>
</evidence>
<dbReference type="Proteomes" id="UP000186545">
    <property type="component" value="Unassembled WGS sequence"/>
</dbReference>
<feature type="transmembrane region" description="Helical" evidence="5">
    <location>
        <begin position="12"/>
        <end position="36"/>
    </location>
</feature>
<feature type="transmembrane region" description="Helical" evidence="5">
    <location>
        <begin position="252"/>
        <end position="268"/>
    </location>
</feature>
<proteinExistence type="predicted"/>
<feature type="transmembrane region" description="Helical" evidence="5">
    <location>
        <begin position="133"/>
        <end position="153"/>
    </location>
</feature>
<feature type="transmembrane region" description="Helical" evidence="5">
    <location>
        <begin position="42"/>
        <end position="60"/>
    </location>
</feature>
<evidence type="ECO:0000256" key="4">
    <source>
        <dbReference type="ARBA" id="ARBA00023136"/>
    </source>
</evidence>
<feature type="transmembrane region" description="Helical" evidence="5">
    <location>
        <begin position="173"/>
        <end position="191"/>
    </location>
</feature>
<comment type="caution">
    <text evidence="7">The sequence shown here is derived from an EMBL/GenBank/DDBJ whole genome shotgun (WGS) entry which is preliminary data.</text>
</comment>
<evidence type="ECO:0000313" key="7">
    <source>
        <dbReference type="EMBL" id="OGD69731.1"/>
    </source>
</evidence>
<name>A0A1F5EQR3_9BACT</name>
<reference evidence="7 8" key="1">
    <citation type="journal article" date="2016" name="Nat. Commun.">
        <title>Thousands of microbial genomes shed light on interconnected biogeochemical processes in an aquifer system.</title>
        <authorList>
            <person name="Anantharaman K."/>
            <person name="Brown C.T."/>
            <person name="Hug L.A."/>
            <person name="Sharon I."/>
            <person name="Castelle C.J."/>
            <person name="Probst A.J."/>
            <person name="Thomas B.C."/>
            <person name="Singh A."/>
            <person name="Wilkins M.J."/>
            <person name="Karaoz U."/>
            <person name="Brodie E.L."/>
            <person name="Williams K.H."/>
            <person name="Hubbard S.S."/>
            <person name="Banfield J.F."/>
        </authorList>
    </citation>
    <scope>NUCLEOTIDE SEQUENCE [LARGE SCALE GENOMIC DNA]</scope>
</reference>
<evidence type="ECO:0000256" key="5">
    <source>
        <dbReference type="SAM" id="Phobius"/>
    </source>
</evidence>
<dbReference type="Pfam" id="PF04932">
    <property type="entry name" value="Wzy_C"/>
    <property type="match status" value="1"/>
</dbReference>
<feature type="transmembrane region" description="Helical" evidence="5">
    <location>
        <begin position="221"/>
        <end position="240"/>
    </location>
</feature>
<gene>
    <name evidence="7" type="ORF">A3I18_01850</name>
</gene>
<feature type="domain" description="O-antigen ligase-related" evidence="6">
    <location>
        <begin position="206"/>
        <end position="330"/>
    </location>
</feature>
<dbReference type="InterPro" id="IPR007016">
    <property type="entry name" value="O-antigen_ligase-rel_domated"/>
</dbReference>
<feature type="non-terminal residue" evidence="7">
    <location>
        <position position="335"/>
    </location>
</feature>
<organism evidence="7 8">
    <name type="scientific">Candidatus Campbellbacteria bacterium RIFCSPLOWO2_02_FULL_35_11</name>
    <dbReference type="NCBI Taxonomy" id="1797581"/>
    <lineage>
        <taxon>Bacteria</taxon>
        <taxon>Candidatus Campbelliibacteriota</taxon>
    </lineage>
</organism>
<feature type="transmembrane region" description="Helical" evidence="5">
    <location>
        <begin position="69"/>
        <end position="86"/>
    </location>
</feature>
<dbReference type="PANTHER" id="PTHR37422">
    <property type="entry name" value="TEICHURONIC ACID BIOSYNTHESIS PROTEIN TUAE"/>
    <property type="match status" value="1"/>
</dbReference>
<feature type="transmembrane region" description="Helical" evidence="5">
    <location>
        <begin position="106"/>
        <end position="124"/>
    </location>
</feature>
<sequence>MNLAKIDNILKYILFTAIFLIPFIPFVVYGNLFFPFITGKAFVFRILVELAFAIWLILAIRNSEYRPRVSLVLTLSTIFVAIIGLADFFGENPIKSIWSNFERMEGWVTLIHLWAYLVVVGSSFKTKKIWGNFLNTSLLASAILSFYGIFQLLGFFEVHQGASRLDATLGNSAYFAVYLLVHIFLALFLLAKRKVWNSLSYVYGALILLETFILYHTATRGAILGLIIGLGVTALIVALFEKNQPKLKKIAIGFLVGIVLLVGGFVSIKNTGFVQNSPVLKRFADISLQEATTKSRFVIWDMAFEGFKEKPILGWGQENFNYVFNKYYNPEIYAQ</sequence>
<comment type="subcellular location">
    <subcellularLocation>
        <location evidence="1">Membrane</location>
        <topology evidence="1">Multi-pass membrane protein</topology>
    </subcellularLocation>
</comment>
<protein>
    <recommendedName>
        <fullName evidence="6">O-antigen ligase-related domain-containing protein</fullName>
    </recommendedName>
</protein>
<evidence type="ECO:0000256" key="2">
    <source>
        <dbReference type="ARBA" id="ARBA00022692"/>
    </source>
</evidence>